<keyword evidence="3" id="KW-1185">Reference proteome</keyword>
<evidence type="ECO:0000313" key="2">
    <source>
        <dbReference type="EMBL" id="CAH1209444.1"/>
    </source>
</evidence>
<evidence type="ECO:0000313" key="3">
    <source>
        <dbReference type="Proteomes" id="UP000838686"/>
    </source>
</evidence>
<name>A0ABM9CBF4_9BACL</name>
<proteinExistence type="predicted"/>
<keyword evidence="1" id="KW-0472">Membrane</keyword>
<gene>
    <name evidence="2" type="ORF">PAECIP111893_03023</name>
</gene>
<dbReference type="Pfam" id="PF12679">
    <property type="entry name" value="ABC2_membrane_2"/>
    <property type="match status" value="1"/>
</dbReference>
<feature type="transmembrane region" description="Helical" evidence="1">
    <location>
        <begin position="20"/>
        <end position="38"/>
    </location>
</feature>
<dbReference type="Proteomes" id="UP000838686">
    <property type="component" value="Unassembled WGS sequence"/>
</dbReference>
<feature type="transmembrane region" description="Helical" evidence="1">
    <location>
        <begin position="171"/>
        <end position="197"/>
    </location>
</feature>
<protein>
    <recommendedName>
        <fullName evidence="4">ABC transporter permease</fullName>
    </recommendedName>
</protein>
<dbReference type="RefSeq" id="WP_371877700.1">
    <property type="nucleotide sequence ID" value="NZ_CAKMMF010000016.1"/>
</dbReference>
<keyword evidence="1" id="KW-0812">Transmembrane</keyword>
<dbReference type="PANTHER" id="PTHR43471">
    <property type="entry name" value="ABC TRANSPORTER PERMEASE"/>
    <property type="match status" value="1"/>
</dbReference>
<accession>A0ABM9CBF4</accession>
<evidence type="ECO:0008006" key="4">
    <source>
        <dbReference type="Google" id="ProtNLM"/>
    </source>
</evidence>
<dbReference type="EMBL" id="CAKMMF010000016">
    <property type="protein sequence ID" value="CAH1209444.1"/>
    <property type="molecule type" value="Genomic_DNA"/>
</dbReference>
<keyword evidence="1" id="KW-1133">Transmembrane helix</keyword>
<feature type="transmembrane region" description="Helical" evidence="1">
    <location>
        <begin position="97"/>
        <end position="126"/>
    </location>
</feature>
<feature type="transmembrane region" description="Helical" evidence="1">
    <location>
        <begin position="138"/>
        <end position="159"/>
    </location>
</feature>
<reference evidence="2" key="1">
    <citation type="submission" date="2022-01" db="EMBL/GenBank/DDBJ databases">
        <authorList>
            <person name="Criscuolo A."/>
        </authorList>
    </citation>
    <scope>NUCLEOTIDE SEQUENCE</scope>
    <source>
        <strain evidence="2">CIP111893</strain>
    </source>
</reference>
<feature type="transmembrane region" description="Helical" evidence="1">
    <location>
        <begin position="246"/>
        <end position="266"/>
    </location>
</feature>
<comment type="caution">
    <text evidence="2">The sequence shown here is derived from an EMBL/GenBank/DDBJ whole genome shotgun (WGS) entry which is preliminary data.</text>
</comment>
<feature type="transmembrane region" description="Helical" evidence="1">
    <location>
        <begin position="58"/>
        <end position="76"/>
    </location>
</feature>
<evidence type="ECO:0000256" key="1">
    <source>
        <dbReference type="SAM" id="Phobius"/>
    </source>
</evidence>
<organism evidence="2 3">
    <name type="scientific">Paenibacillus plantiphilus</name>
    <dbReference type="NCBI Taxonomy" id="2905650"/>
    <lineage>
        <taxon>Bacteria</taxon>
        <taxon>Bacillati</taxon>
        <taxon>Bacillota</taxon>
        <taxon>Bacilli</taxon>
        <taxon>Bacillales</taxon>
        <taxon>Paenibacillaceae</taxon>
        <taxon>Paenibacillus</taxon>
    </lineage>
</organism>
<dbReference type="PANTHER" id="PTHR43471:SF1">
    <property type="entry name" value="ABC TRANSPORTER PERMEASE PROTEIN NOSY-RELATED"/>
    <property type="match status" value="1"/>
</dbReference>
<sequence length="273" mass="29902">MSSSFHVAVREVKIGFRNPWAYSFMALFALFMLSLLLINAQGYATGYSGVTGTMLNLVLYLLPLMTLTLGSFSLTGDKEDGNWELLSTYPLGTWAFLLGKYIGLAVVLLVIVALGFGLTGLAGWIAGGGFDFPTYAKLLAFSVCLALLFLAVSMVAGALSRNRWQALTVAVAVWFFTIIAWPPVLIASLGMMPYLWIKPVLTALTFLNPAELTRLFTVVKLGGGSMLGPEYYDWILWIRKPSGTPAFLLVAALWTSIALGIAHMLWERGRRRV</sequence>